<comment type="subunit">
    <text evidence="3">Homodimer.</text>
</comment>
<accession>A0AAV3S746</accession>
<dbReference type="PANTHER" id="PTHR43007">
    <property type="entry name" value="2-PHOSPHO-L-LACTATE TRANSFERASE"/>
    <property type="match status" value="1"/>
</dbReference>
<dbReference type="Proteomes" id="UP001500837">
    <property type="component" value="Unassembled WGS sequence"/>
</dbReference>
<keyword evidence="2 3" id="KW-0460">Magnesium</keyword>
<dbReference type="HAMAP" id="MF_01257">
    <property type="entry name" value="CofD"/>
    <property type="match status" value="1"/>
</dbReference>
<dbReference type="InterPro" id="IPR002882">
    <property type="entry name" value="CofD"/>
</dbReference>
<organism evidence="5 6">
    <name type="scientific">Halarchaeum salinum</name>
    <dbReference type="NCBI Taxonomy" id="489912"/>
    <lineage>
        <taxon>Archaea</taxon>
        <taxon>Methanobacteriati</taxon>
        <taxon>Methanobacteriota</taxon>
        <taxon>Stenosarchaea group</taxon>
        <taxon>Halobacteria</taxon>
        <taxon>Halobacteriales</taxon>
        <taxon>Halobacteriaceae</taxon>
    </lineage>
</organism>
<dbReference type="EC" id="2.7.8.28" evidence="3"/>
<evidence type="ECO:0000256" key="4">
    <source>
        <dbReference type="SAM" id="MobiDB-lite"/>
    </source>
</evidence>
<dbReference type="GO" id="GO:0052645">
    <property type="term" value="P:F420-0 metabolic process"/>
    <property type="evidence" value="ECO:0007669"/>
    <property type="project" value="UniProtKB-UniRule"/>
</dbReference>
<keyword evidence="6" id="KW-1185">Reference proteome</keyword>
<comment type="caution">
    <text evidence="5">The sequence shown here is derived from an EMBL/GenBank/DDBJ whole genome shotgun (WGS) entry which is preliminary data.</text>
</comment>
<evidence type="ECO:0000256" key="1">
    <source>
        <dbReference type="ARBA" id="ARBA00022679"/>
    </source>
</evidence>
<dbReference type="AlphaFoldDB" id="A0AAV3S746"/>
<evidence type="ECO:0000256" key="2">
    <source>
        <dbReference type="ARBA" id="ARBA00022842"/>
    </source>
</evidence>
<feature type="compositionally biased region" description="Basic and acidic residues" evidence="4">
    <location>
        <begin position="190"/>
        <end position="201"/>
    </location>
</feature>
<dbReference type="InterPro" id="IPR038136">
    <property type="entry name" value="CofD-like_dom_sf"/>
</dbReference>
<dbReference type="Pfam" id="PF01933">
    <property type="entry name" value="CofD"/>
    <property type="match status" value="1"/>
</dbReference>
<evidence type="ECO:0000313" key="5">
    <source>
        <dbReference type="EMBL" id="GAA0299665.1"/>
    </source>
</evidence>
<reference evidence="5 6" key="1">
    <citation type="journal article" date="2019" name="Int. J. Syst. Evol. Microbiol.">
        <title>The Global Catalogue of Microorganisms (GCM) 10K type strain sequencing project: providing services to taxonomists for standard genome sequencing and annotation.</title>
        <authorList>
            <consortium name="The Broad Institute Genomics Platform"/>
            <consortium name="The Broad Institute Genome Sequencing Center for Infectious Disease"/>
            <person name="Wu L."/>
            <person name="Ma J."/>
        </authorList>
    </citation>
    <scope>NUCLEOTIDE SEQUENCE [LARGE SCALE GENOMIC DNA]</scope>
    <source>
        <strain evidence="5 6">JCM 16330</strain>
    </source>
</reference>
<name>A0AAV3S746_9EURY</name>
<feature type="region of interest" description="Disordered" evidence="4">
    <location>
        <begin position="173"/>
        <end position="208"/>
    </location>
</feature>
<dbReference type="EMBL" id="BAAABL010000042">
    <property type="protein sequence ID" value="GAA0299665.1"/>
    <property type="molecule type" value="Genomic_DNA"/>
</dbReference>
<feature type="compositionally biased region" description="Basic and acidic residues" evidence="4">
    <location>
        <begin position="173"/>
        <end position="183"/>
    </location>
</feature>
<dbReference type="GO" id="GO:0000287">
    <property type="term" value="F:magnesium ion binding"/>
    <property type="evidence" value="ECO:0007669"/>
    <property type="project" value="InterPro"/>
</dbReference>
<dbReference type="Gene3D" id="3.40.50.10680">
    <property type="entry name" value="CofD-like domains"/>
    <property type="match status" value="2"/>
</dbReference>
<comment type="caution">
    <text evidence="3">Lacks conserved residue(s) required for the propagation of feature annotation.</text>
</comment>
<gene>
    <name evidence="3 5" type="primary">cofD</name>
    <name evidence="5" type="ORF">GCM10009066_12300</name>
</gene>
<feature type="binding site" evidence="3">
    <location>
        <position position="49"/>
    </location>
    <ligand>
        <name>7,8-didemethyl-8-hydroxy-5-deazariboflavin</name>
        <dbReference type="ChEBI" id="CHEBI:59904"/>
    </ligand>
</feature>
<comment type="catalytic activity">
    <reaction evidence="3">
        <text>(2S)-lactyl-2-diphospho-5'-guanosine + 7,8-didemethyl-8-hydroxy-5-deazariboflavin = oxidized coenzyme F420-0 + GMP + H(+)</text>
        <dbReference type="Rhea" id="RHEA:63444"/>
        <dbReference type="ChEBI" id="CHEBI:15378"/>
        <dbReference type="ChEBI" id="CHEBI:58115"/>
        <dbReference type="ChEBI" id="CHEBI:59435"/>
        <dbReference type="ChEBI" id="CHEBI:59904"/>
        <dbReference type="ChEBI" id="CHEBI:59907"/>
        <dbReference type="EC" id="2.7.8.28"/>
    </reaction>
</comment>
<keyword evidence="1 3" id="KW-0808">Transferase</keyword>
<dbReference type="GO" id="GO:0043743">
    <property type="term" value="F:LPPG:FO 2-phospho-L-lactate transferase activity"/>
    <property type="evidence" value="ECO:0007669"/>
    <property type="project" value="UniProtKB-EC"/>
</dbReference>
<dbReference type="PANTHER" id="PTHR43007:SF1">
    <property type="entry name" value="2-PHOSPHO-L-LACTATE TRANSFERASE"/>
    <property type="match status" value="1"/>
</dbReference>
<comment type="function">
    <text evidence="3">Catalyzes the transfer of the 2-phospholactate moiety from (2S)-lactyl-2-diphospho-5'-guanosine to 7,8-didemethyl-8-hydroxy-5-deazariboflavin (FO) with the formation of oxidized coenzyme F420-0 and GMP.</text>
</comment>
<comment type="cofactor">
    <cofactor evidence="3">
        <name>Mg(2+)</name>
        <dbReference type="ChEBI" id="CHEBI:18420"/>
    </cofactor>
</comment>
<evidence type="ECO:0000313" key="6">
    <source>
        <dbReference type="Proteomes" id="UP001500837"/>
    </source>
</evidence>
<comment type="pathway">
    <text evidence="3">Cofactor biosynthesis; coenzyme F420 biosynthesis.</text>
</comment>
<comment type="similarity">
    <text evidence="3">Belongs to the CofD family.</text>
</comment>
<evidence type="ECO:0000256" key="3">
    <source>
        <dbReference type="HAMAP-Rule" id="MF_01257"/>
    </source>
</evidence>
<protein>
    <recommendedName>
        <fullName evidence="3">2-phospho-L-lactate transferase</fullName>
        <ecNumber evidence="3">2.7.8.28</ecNumber>
    </recommendedName>
    <alternativeName>
        <fullName evidence="3">EPPG:FO PEP transferase</fullName>
    </alternativeName>
</protein>
<sequence>MPTFLSGGTGTPKLLAGAADVFDPAETTVVANTGDDVELGGFLVSPDLDTVLFDRGGVLDREFWWGIAGDTHETHDELERLADRAGLDPGPRYLDAEAQTNGREIARWRRFSAAREFMTIGDRDRAVHLLRTSLLDEGRTLTEVTRTLADAFDLDVTLLPMSDDPVATLIHASERSDDAERASGEAAGHASERSDDAERASGEAASHASEGVMHFQEFWVERRADVEIADVEFRGAAEASATDAVLDALRDGPVIVGPSNPVTSIGPLIALDGVREALHETAVVAVSPFIEDEVFSGPADDLMRATGREPSTAGVAAAYDFADAFVLDTADTTALDRPVVRTDTRMDDGADAARVARACAEALETVDG</sequence>
<dbReference type="SUPFAM" id="SSF142338">
    <property type="entry name" value="CofD-like"/>
    <property type="match status" value="1"/>
</dbReference>
<dbReference type="RefSeq" id="WP_211311226.1">
    <property type="nucleotide sequence ID" value="NZ_BAAABL010000042.1"/>
</dbReference>
<proteinExistence type="inferred from homology"/>
<dbReference type="InterPro" id="IPR010115">
    <property type="entry name" value="FbiA/CofD"/>
</dbReference>